<name>A0ABS6UX11_9PSEU</name>
<organism evidence="2 3">
    <name type="scientific">Pseudonocardia abyssalis</name>
    <dbReference type="NCBI Taxonomy" id="2792008"/>
    <lineage>
        <taxon>Bacteria</taxon>
        <taxon>Bacillati</taxon>
        <taxon>Actinomycetota</taxon>
        <taxon>Actinomycetes</taxon>
        <taxon>Pseudonocardiales</taxon>
        <taxon>Pseudonocardiaceae</taxon>
        <taxon>Pseudonocardia</taxon>
    </lineage>
</organism>
<dbReference type="RefSeq" id="WP_218604473.1">
    <property type="nucleotide sequence ID" value="NZ_JADQDJ010000226.1"/>
</dbReference>
<dbReference type="EMBL" id="JADQDK010000001">
    <property type="protein sequence ID" value="MBW0136408.1"/>
    <property type="molecule type" value="Genomic_DNA"/>
</dbReference>
<gene>
    <name evidence="2" type="ORF">I4I81_19360</name>
</gene>
<accession>A0ABS6UX11</accession>
<sequence length="88" mass="8575">MRALRKVSGVLAGGLVVLAVALGVAWVAATRTGAPGPAGSFLAWHAVAAVAAVVAQIRADRAPDGRGAGAALVVLVISAVVLAALWLA</sequence>
<evidence type="ECO:0000256" key="1">
    <source>
        <dbReference type="SAM" id="Phobius"/>
    </source>
</evidence>
<keyword evidence="1" id="KW-1133">Transmembrane helix</keyword>
<feature type="transmembrane region" description="Helical" evidence="1">
    <location>
        <begin position="69"/>
        <end position="87"/>
    </location>
</feature>
<keyword evidence="1" id="KW-0472">Membrane</keyword>
<keyword evidence="1" id="KW-0812">Transmembrane</keyword>
<proteinExistence type="predicted"/>
<evidence type="ECO:0000313" key="3">
    <source>
        <dbReference type="Proteomes" id="UP000694287"/>
    </source>
</evidence>
<evidence type="ECO:0000313" key="2">
    <source>
        <dbReference type="EMBL" id="MBW0136408.1"/>
    </source>
</evidence>
<comment type="caution">
    <text evidence="2">The sequence shown here is derived from an EMBL/GenBank/DDBJ whole genome shotgun (WGS) entry which is preliminary data.</text>
</comment>
<reference evidence="2 3" key="1">
    <citation type="submission" date="2020-11" db="EMBL/GenBank/DDBJ databases">
        <title>Pseudonocardia abyssalis sp. nov. and Pseudonocardia oceani sp. nov., description and phylogenomic analysis of two novel actinomycetes isolated from the deep Southern Ocean.</title>
        <authorList>
            <person name="Parra J."/>
        </authorList>
    </citation>
    <scope>NUCLEOTIDE SEQUENCE [LARGE SCALE GENOMIC DNA]</scope>
    <source>
        <strain evidence="2 3">KRD-168</strain>
    </source>
</reference>
<feature type="transmembrane region" description="Helical" evidence="1">
    <location>
        <begin position="7"/>
        <end position="29"/>
    </location>
</feature>
<dbReference type="Proteomes" id="UP000694287">
    <property type="component" value="Unassembled WGS sequence"/>
</dbReference>
<protein>
    <submittedName>
        <fullName evidence="2">Uncharacterized protein</fullName>
    </submittedName>
</protein>
<feature type="transmembrane region" description="Helical" evidence="1">
    <location>
        <begin position="41"/>
        <end position="57"/>
    </location>
</feature>
<keyword evidence="3" id="KW-1185">Reference proteome</keyword>